<accession>A0A436ZMN0</accession>
<proteinExistence type="predicted"/>
<dbReference type="VEuPathDB" id="FungiDB:DFL_008045"/>
<dbReference type="RefSeq" id="XP_067485683.1">
    <property type="nucleotide sequence ID" value="XM_067637723.1"/>
</dbReference>
<organism evidence="1 2">
    <name type="scientific">Arthrobotrys flagrans</name>
    <name type="common">Nematode-trapping fungus</name>
    <name type="synonym">Trichothecium flagrans</name>
    <dbReference type="NCBI Taxonomy" id="97331"/>
    <lineage>
        <taxon>Eukaryota</taxon>
        <taxon>Fungi</taxon>
        <taxon>Dikarya</taxon>
        <taxon>Ascomycota</taxon>
        <taxon>Pezizomycotina</taxon>
        <taxon>Orbiliomycetes</taxon>
        <taxon>Orbiliales</taxon>
        <taxon>Orbiliaceae</taxon>
        <taxon>Arthrobotrys</taxon>
    </lineage>
</organism>
<evidence type="ECO:0008006" key="3">
    <source>
        <dbReference type="Google" id="ProtNLM"/>
    </source>
</evidence>
<name>A0A436ZMN0_ARTFL</name>
<comment type="caution">
    <text evidence="1">The sequence shown here is derived from an EMBL/GenBank/DDBJ whole genome shotgun (WGS) entry which is preliminary data.</text>
</comment>
<evidence type="ECO:0000313" key="1">
    <source>
        <dbReference type="EMBL" id="RVD80139.1"/>
    </source>
</evidence>
<dbReference type="AlphaFoldDB" id="A0A436ZMN0"/>
<dbReference type="EMBL" id="SAEB01000012">
    <property type="protein sequence ID" value="RVD80139.1"/>
    <property type="molecule type" value="Genomic_DNA"/>
</dbReference>
<keyword evidence="2" id="KW-1185">Reference proteome</keyword>
<evidence type="ECO:0000313" key="2">
    <source>
        <dbReference type="Proteomes" id="UP000283090"/>
    </source>
</evidence>
<protein>
    <recommendedName>
        <fullName evidence="3">F-box domain-containing protein</fullName>
    </recommendedName>
</protein>
<gene>
    <name evidence="1" type="ORF">DFL_008045</name>
</gene>
<sequence length="299" mass="33109">MHFLGNGQKSALQGIVKIYLILSFNAFPAFGTPQITRRPQYHPRGLRRCNELSARIWFSILEGLPTSDLKAFPLRSKYHREIALPLIFRHIRLSLAFIDGLEDRYITHIISNVRHITFTDLSASTLTSMVDLIRVYYEVLSVFPSLNSLTISFPCSKEIRSHLLAGIFHKSQLTHESSGELFSQTSSLEGNYHYSLSDATVNLTPPSLQKVAIIADLVGAYAPILQSSISTLKTLYVAAQAILTSYRHTPAGFAPGVILQTYPTVKDLWITFDGSTGVPAAGSFLSIFMIVSESTVTKG</sequence>
<reference evidence="1 2" key="1">
    <citation type="submission" date="2019-01" db="EMBL/GenBank/DDBJ databases">
        <title>Intercellular communication is required for trap formation in the nematode-trapping fungus Duddingtonia flagrans.</title>
        <authorList>
            <person name="Youssar L."/>
            <person name="Wernet V."/>
            <person name="Hensel N."/>
            <person name="Hildebrandt H.-G."/>
            <person name="Fischer R."/>
        </authorList>
    </citation>
    <scope>NUCLEOTIDE SEQUENCE [LARGE SCALE GENOMIC DNA]</scope>
    <source>
        <strain evidence="1 2">CBS H-5679</strain>
    </source>
</reference>
<dbReference type="Proteomes" id="UP000283090">
    <property type="component" value="Unassembled WGS sequence"/>
</dbReference>
<dbReference type="GeneID" id="93590356"/>